<keyword evidence="2 6" id="KW-0808">Transferase</keyword>
<feature type="region of interest" description="Disordered" evidence="4">
    <location>
        <begin position="1"/>
        <end position="39"/>
    </location>
</feature>
<reference evidence="6" key="1">
    <citation type="submission" date="2017-02" db="EMBL/GenBank/DDBJ databases">
        <authorList>
            <person name="Regsiter A."/>
            <person name="William W."/>
        </authorList>
    </citation>
    <scope>NUCLEOTIDE SEQUENCE</scope>
    <source>
        <strain evidence="6">BdmA 4</strain>
    </source>
</reference>
<accession>A0A3P3XPH3</accession>
<feature type="domain" description="Phospholipid/glycerol acyltransferase" evidence="5">
    <location>
        <begin position="138"/>
        <end position="252"/>
    </location>
</feature>
<dbReference type="GO" id="GO:0003841">
    <property type="term" value="F:1-acylglycerol-3-phosphate O-acyltransferase activity"/>
    <property type="evidence" value="ECO:0007669"/>
    <property type="project" value="TreeGrafter"/>
</dbReference>
<proteinExistence type="predicted"/>
<evidence type="ECO:0000259" key="5">
    <source>
        <dbReference type="SMART" id="SM00563"/>
    </source>
</evidence>
<dbReference type="Pfam" id="PF01553">
    <property type="entry name" value="Acyltransferase"/>
    <property type="match status" value="1"/>
</dbReference>
<keyword evidence="3 6" id="KW-0012">Acyltransferase</keyword>
<gene>
    <name evidence="6" type="ORF">SPIRO4BDMA_40511</name>
</gene>
<dbReference type="CDD" id="cd07989">
    <property type="entry name" value="LPLAT_AGPAT-like"/>
    <property type="match status" value="1"/>
</dbReference>
<evidence type="ECO:0000256" key="2">
    <source>
        <dbReference type="ARBA" id="ARBA00022679"/>
    </source>
</evidence>
<evidence type="ECO:0000256" key="3">
    <source>
        <dbReference type="ARBA" id="ARBA00023315"/>
    </source>
</evidence>
<sequence length="317" mass="35879">MSDKENISLKKNRPDVKPGPYDVRASSSSTLSPAEDYDPEHEMNANRYAEIALQSKVPLFRFLHVAMKEDSLFLLPRILIRTIKTMRRIPSTFFIKDGAELEHYVFRTIASWSKAVIKITKMKLDVRGTEHLKPNQTYLFVSNHRSPADIPVLFATIPQHAAFVANAIFQKIPAISYWMRASGSVFIDQGNPKSELRAFKAMTRRLKGGRSLILFPEGHMHQGKGLDTFNRGGIFSAVLTGTPIVPVCLYGTDKVIRPGSFHINPYKRVIVDIGTPLKTIDLGRAEKKDIDAIVQDIIAEKRSFYEKKYPAYKRAET</sequence>
<dbReference type="GO" id="GO:0006654">
    <property type="term" value="P:phosphatidic acid biosynthetic process"/>
    <property type="evidence" value="ECO:0007669"/>
    <property type="project" value="TreeGrafter"/>
</dbReference>
<dbReference type="EMBL" id="FWDO01000004">
    <property type="protein sequence ID" value="SLM17939.1"/>
    <property type="molecule type" value="Genomic_DNA"/>
</dbReference>
<comment type="pathway">
    <text evidence="1">Lipid metabolism.</text>
</comment>
<dbReference type="PANTHER" id="PTHR10434">
    <property type="entry name" value="1-ACYL-SN-GLYCEROL-3-PHOSPHATE ACYLTRANSFERASE"/>
    <property type="match status" value="1"/>
</dbReference>
<dbReference type="SMART" id="SM00563">
    <property type="entry name" value="PlsC"/>
    <property type="match status" value="1"/>
</dbReference>
<dbReference type="SUPFAM" id="SSF69593">
    <property type="entry name" value="Glycerol-3-phosphate (1)-acyltransferase"/>
    <property type="match status" value="1"/>
</dbReference>
<name>A0A3P3XPH3_9SPIR</name>
<dbReference type="AlphaFoldDB" id="A0A3P3XPH3"/>
<evidence type="ECO:0000313" key="6">
    <source>
        <dbReference type="EMBL" id="SLM17939.1"/>
    </source>
</evidence>
<organism evidence="6">
    <name type="scientific">uncultured spirochete</name>
    <dbReference type="NCBI Taxonomy" id="156406"/>
    <lineage>
        <taxon>Bacteria</taxon>
        <taxon>Pseudomonadati</taxon>
        <taxon>Spirochaetota</taxon>
        <taxon>Spirochaetia</taxon>
        <taxon>Spirochaetales</taxon>
        <taxon>environmental samples</taxon>
    </lineage>
</organism>
<evidence type="ECO:0000256" key="1">
    <source>
        <dbReference type="ARBA" id="ARBA00005189"/>
    </source>
</evidence>
<protein>
    <submittedName>
        <fullName evidence="6">Putative Phospholipid/glycerol acyltransferase</fullName>
    </submittedName>
</protein>
<dbReference type="PANTHER" id="PTHR10434:SF11">
    <property type="entry name" value="1-ACYL-SN-GLYCEROL-3-PHOSPHATE ACYLTRANSFERASE"/>
    <property type="match status" value="1"/>
</dbReference>
<evidence type="ECO:0000256" key="4">
    <source>
        <dbReference type="SAM" id="MobiDB-lite"/>
    </source>
</evidence>
<feature type="compositionally biased region" description="Basic and acidic residues" evidence="4">
    <location>
        <begin position="1"/>
        <end position="16"/>
    </location>
</feature>
<dbReference type="InterPro" id="IPR002123">
    <property type="entry name" value="Plipid/glycerol_acylTrfase"/>
</dbReference>